<dbReference type="Proteomes" id="UP001347796">
    <property type="component" value="Unassembled WGS sequence"/>
</dbReference>
<dbReference type="InterPro" id="IPR039675">
    <property type="entry name" value="CILP1/CILP2"/>
</dbReference>
<evidence type="ECO:0000256" key="1">
    <source>
        <dbReference type="ARBA" id="ARBA00004613"/>
    </source>
</evidence>
<sequence>MKTFGLLVLALVAYYHAAEAVECNQWTKFYSRDFPSGNGDYELLSDIIDENPQDDICDTPSGIEARTIDGVDYKDAGQIVTISPETGFYCVNSQQNGARCLNYEVRFCCLKPTPTCTGTWSQFYNRDAPSGSGDWETLKDLRNVHSNLCANPSAIDARVVQTNLDYRTANENVGLSPAYGLWCQNKHQTDNYCQNYKVRFCCP</sequence>
<evidence type="ECO:0000313" key="7">
    <source>
        <dbReference type="EMBL" id="KAK6181085.1"/>
    </source>
</evidence>
<feature type="chain" id="PRO_5042845690" description="WxxW domain-containing protein" evidence="5">
    <location>
        <begin position="21"/>
        <end position="203"/>
    </location>
</feature>
<evidence type="ECO:0000256" key="3">
    <source>
        <dbReference type="ARBA" id="ARBA00022729"/>
    </source>
</evidence>
<gene>
    <name evidence="7" type="ORF">SNE40_009018</name>
</gene>
<keyword evidence="2" id="KW-0964">Secreted</keyword>
<name>A0AAN8JT59_PATCE</name>
<dbReference type="AlphaFoldDB" id="A0AAN8JT59"/>
<feature type="signal peptide" evidence="5">
    <location>
        <begin position="1"/>
        <end position="20"/>
    </location>
</feature>
<keyword evidence="4" id="KW-0325">Glycoprotein</keyword>
<dbReference type="EMBL" id="JAZGQO010000007">
    <property type="protein sequence ID" value="KAK6181085.1"/>
    <property type="molecule type" value="Genomic_DNA"/>
</dbReference>
<evidence type="ECO:0000256" key="5">
    <source>
        <dbReference type="SAM" id="SignalP"/>
    </source>
</evidence>
<evidence type="ECO:0000256" key="2">
    <source>
        <dbReference type="ARBA" id="ARBA00022525"/>
    </source>
</evidence>
<keyword evidence="8" id="KW-1185">Reference proteome</keyword>
<dbReference type="Pfam" id="PF13330">
    <property type="entry name" value="Mucin2_WxxW"/>
    <property type="match status" value="2"/>
</dbReference>
<protein>
    <recommendedName>
        <fullName evidence="6">WxxW domain-containing protein</fullName>
    </recommendedName>
</protein>
<reference evidence="7 8" key="1">
    <citation type="submission" date="2024-01" db="EMBL/GenBank/DDBJ databases">
        <title>The genome of the rayed Mediterranean limpet Patella caerulea (Linnaeus, 1758).</title>
        <authorList>
            <person name="Anh-Thu Weber A."/>
            <person name="Halstead-Nussloch G."/>
        </authorList>
    </citation>
    <scope>NUCLEOTIDE SEQUENCE [LARGE SCALE GENOMIC DNA]</scope>
    <source>
        <strain evidence="7">AATW-2023a</strain>
        <tissue evidence="7">Whole specimen</tissue>
    </source>
</reference>
<dbReference type="PANTHER" id="PTHR15031:SF4">
    <property type="entry name" value="CARTILAGE INTERMEDIATE LAYER PROTEIN 1"/>
    <property type="match status" value="1"/>
</dbReference>
<evidence type="ECO:0000256" key="4">
    <source>
        <dbReference type="ARBA" id="ARBA00023180"/>
    </source>
</evidence>
<dbReference type="PANTHER" id="PTHR15031">
    <property type="entry name" value="CARTILAGE INTERMEDIATE LAYER PROTEIN CLIP"/>
    <property type="match status" value="1"/>
</dbReference>
<comment type="caution">
    <text evidence="7">The sequence shown here is derived from an EMBL/GenBank/DDBJ whole genome shotgun (WGS) entry which is preliminary data.</text>
</comment>
<organism evidence="7 8">
    <name type="scientific">Patella caerulea</name>
    <name type="common">Rayed Mediterranean limpet</name>
    <dbReference type="NCBI Taxonomy" id="87958"/>
    <lineage>
        <taxon>Eukaryota</taxon>
        <taxon>Metazoa</taxon>
        <taxon>Spiralia</taxon>
        <taxon>Lophotrochozoa</taxon>
        <taxon>Mollusca</taxon>
        <taxon>Gastropoda</taxon>
        <taxon>Patellogastropoda</taxon>
        <taxon>Patelloidea</taxon>
        <taxon>Patellidae</taxon>
        <taxon>Patella</taxon>
    </lineage>
</organism>
<feature type="domain" description="WxxW" evidence="6">
    <location>
        <begin position="26"/>
        <end position="109"/>
    </location>
</feature>
<proteinExistence type="predicted"/>
<dbReference type="InterPro" id="IPR025155">
    <property type="entry name" value="WxxW_domain"/>
</dbReference>
<feature type="domain" description="WxxW" evidence="6">
    <location>
        <begin position="120"/>
        <end position="202"/>
    </location>
</feature>
<comment type="subcellular location">
    <subcellularLocation>
        <location evidence="1">Secreted</location>
    </subcellularLocation>
</comment>
<evidence type="ECO:0000259" key="6">
    <source>
        <dbReference type="Pfam" id="PF13330"/>
    </source>
</evidence>
<keyword evidence="3 5" id="KW-0732">Signal</keyword>
<dbReference type="GO" id="GO:0005576">
    <property type="term" value="C:extracellular region"/>
    <property type="evidence" value="ECO:0007669"/>
    <property type="project" value="UniProtKB-SubCell"/>
</dbReference>
<evidence type="ECO:0000313" key="8">
    <source>
        <dbReference type="Proteomes" id="UP001347796"/>
    </source>
</evidence>
<accession>A0AAN8JT59</accession>